<evidence type="ECO:0000256" key="1">
    <source>
        <dbReference type="SAM" id="Phobius"/>
    </source>
</evidence>
<keyword evidence="1" id="KW-1133">Transmembrane helix</keyword>
<name>A0A919Q1C6_9MICO</name>
<feature type="transmembrane region" description="Helical" evidence="1">
    <location>
        <begin position="285"/>
        <end position="315"/>
    </location>
</feature>
<dbReference type="PANTHER" id="PTHR35007:SF4">
    <property type="entry name" value="CONSERVED TRANSMEMBRANE PROTEIN-RELATED"/>
    <property type="match status" value="1"/>
</dbReference>
<sequence>MTGDASAVLADVTALLHAGLSPDRAWLTAGVPVDQEGLPDPSPQGFAGDATAARCARAAAILARDTGAPLVRVLDAIDEALARVRDARDATEAALAGPRMSARILRWLPLVGMGLAAMVDPGALSMLVTEPAGWALLATALALTWAGTRWMTRMVAAAQGPPRRHSRPRARRVADRAGPLPVPVVLALVDAALASGLPVATACHRVARVADRETAEALGALARACETGQWDVGSHAVAQALARPLALAVASGAPPRYGIRSAMVRLDRDERRHALRAAGELGVRLTLPLAACLLPAFALAGVLPLVIAVVAGAGIGGAGDVLGDVSAP</sequence>
<dbReference type="AlphaFoldDB" id="A0A919Q1C6"/>
<dbReference type="PANTHER" id="PTHR35007">
    <property type="entry name" value="INTEGRAL MEMBRANE PROTEIN-RELATED"/>
    <property type="match status" value="1"/>
</dbReference>
<feature type="transmembrane region" description="Helical" evidence="1">
    <location>
        <begin position="134"/>
        <end position="152"/>
    </location>
</feature>
<reference evidence="2" key="1">
    <citation type="submission" date="2021-01" db="EMBL/GenBank/DDBJ databases">
        <title>Whole genome shotgun sequence of Demequina activiva NBRC 110675.</title>
        <authorList>
            <person name="Komaki H."/>
            <person name="Tamura T."/>
        </authorList>
    </citation>
    <scope>NUCLEOTIDE SEQUENCE</scope>
    <source>
        <strain evidence="2">NBRC 110675</strain>
    </source>
</reference>
<evidence type="ECO:0000313" key="3">
    <source>
        <dbReference type="Proteomes" id="UP000652354"/>
    </source>
</evidence>
<protein>
    <recommendedName>
        <fullName evidence="4">Tight adherence protein B</fullName>
    </recommendedName>
</protein>
<keyword evidence="1" id="KW-0812">Transmembrane</keyword>
<organism evidence="2 3">
    <name type="scientific">Demequina activiva</name>
    <dbReference type="NCBI Taxonomy" id="1582364"/>
    <lineage>
        <taxon>Bacteria</taxon>
        <taxon>Bacillati</taxon>
        <taxon>Actinomycetota</taxon>
        <taxon>Actinomycetes</taxon>
        <taxon>Micrococcales</taxon>
        <taxon>Demequinaceae</taxon>
        <taxon>Demequina</taxon>
    </lineage>
</organism>
<keyword evidence="1" id="KW-0472">Membrane</keyword>
<dbReference type="Proteomes" id="UP000652354">
    <property type="component" value="Unassembled WGS sequence"/>
</dbReference>
<proteinExistence type="predicted"/>
<accession>A0A919Q1C6</accession>
<keyword evidence="3" id="KW-1185">Reference proteome</keyword>
<evidence type="ECO:0000313" key="2">
    <source>
        <dbReference type="EMBL" id="GIG53834.1"/>
    </source>
</evidence>
<gene>
    <name evidence="2" type="ORF">Dac01nite_05860</name>
</gene>
<evidence type="ECO:0008006" key="4">
    <source>
        <dbReference type="Google" id="ProtNLM"/>
    </source>
</evidence>
<comment type="caution">
    <text evidence="2">The sequence shown here is derived from an EMBL/GenBank/DDBJ whole genome shotgun (WGS) entry which is preliminary data.</text>
</comment>
<dbReference type="EMBL" id="BONR01000001">
    <property type="protein sequence ID" value="GIG53834.1"/>
    <property type="molecule type" value="Genomic_DNA"/>
</dbReference>